<keyword evidence="9" id="KW-1185">Reference proteome</keyword>
<sequence length="207" mass="22947">MKINRFKGRILKLTYYLEILLAAFITLAIIIGMIDLVKYLGLVFHTNTFETYDVFQKFLGHVLLLVVGVELVIMLVLHTTGSVLEVVLYAIARKMLIYSNSMMDFLMGVGAIAAVFAIRKYLFIRETFNERSGQVFSAATPIEEANSAIGVNIPVNLGNTIGGVVAHLSLTTCKPIYEGAEYVVSSARIRVVKMNEGLIEKVLVSHE</sequence>
<accession>A0A1M6GZ50</accession>
<dbReference type="Pfam" id="PF03471">
    <property type="entry name" value="CorC_HlyC"/>
    <property type="match status" value="1"/>
</dbReference>
<dbReference type="InterPro" id="IPR016169">
    <property type="entry name" value="FAD-bd_PCMH_sub2"/>
</dbReference>
<feature type="domain" description="Transporter-associated" evidence="7">
    <location>
        <begin position="135"/>
        <end position="206"/>
    </location>
</feature>
<protein>
    <submittedName>
        <fullName evidence="8">Transporter associated domain-containing protein</fullName>
    </submittedName>
</protein>
<dbReference type="GO" id="GO:0005886">
    <property type="term" value="C:plasma membrane"/>
    <property type="evidence" value="ECO:0007669"/>
    <property type="project" value="UniProtKB-SubCell"/>
</dbReference>
<evidence type="ECO:0000259" key="7">
    <source>
        <dbReference type="Pfam" id="PF03471"/>
    </source>
</evidence>
<dbReference type="AlphaFoldDB" id="A0A1M6GZ50"/>
<feature type="transmembrane region" description="Helical" evidence="6">
    <location>
        <begin position="103"/>
        <end position="122"/>
    </location>
</feature>
<feature type="transmembrane region" description="Helical" evidence="6">
    <location>
        <begin position="62"/>
        <end position="91"/>
    </location>
</feature>
<gene>
    <name evidence="8" type="ORF">SAMN02745975_01411</name>
</gene>
<evidence type="ECO:0000313" key="8">
    <source>
        <dbReference type="EMBL" id="SHJ15207.1"/>
    </source>
</evidence>
<reference evidence="9" key="1">
    <citation type="submission" date="2016-11" db="EMBL/GenBank/DDBJ databases">
        <authorList>
            <person name="Varghese N."/>
            <person name="Submissions S."/>
        </authorList>
    </citation>
    <scope>NUCLEOTIDE SEQUENCE [LARGE SCALE GENOMIC DNA]</scope>
    <source>
        <strain evidence="9">DSM 17957</strain>
    </source>
</reference>
<organism evidence="8 9">
    <name type="scientific">Geosporobacter subterraneus DSM 17957</name>
    <dbReference type="NCBI Taxonomy" id="1121919"/>
    <lineage>
        <taxon>Bacteria</taxon>
        <taxon>Bacillati</taxon>
        <taxon>Bacillota</taxon>
        <taxon>Clostridia</taxon>
        <taxon>Peptostreptococcales</taxon>
        <taxon>Thermotaleaceae</taxon>
        <taxon>Geosporobacter</taxon>
    </lineage>
</organism>
<dbReference type="InterPro" id="IPR036318">
    <property type="entry name" value="FAD-bd_PCMH-like_sf"/>
</dbReference>
<evidence type="ECO:0000256" key="4">
    <source>
        <dbReference type="ARBA" id="ARBA00022989"/>
    </source>
</evidence>
<evidence type="ECO:0000256" key="3">
    <source>
        <dbReference type="ARBA" id="ARBA00022692"/>
    </source>
</evidence>
<evidence type="ECO:0000256" key="1">
    <source>
        <dbReference type="ARBA" id="ARBA00004651"/>
    </source>
</evidence>
<dbReference type="InterPro" id="IPR020948">
    <property type="entry name" value="P_starv_induced_PsiE-like"/>
</dbReference>
<dbReference type="InterPro" id="IPR005170">
    <property type="entry name" value="Transptr-assoc_dom"/>
</dbReference>
<proteinExistence type="predicted"/>
<dbReference type="STRING" id="1121919.SAMN02745975_01411"/>
<dbReference type="EMBL" id="FQZV01000015">
    <property type="protein sequence ID" value="SHJ15207.1"/>
    <property type="molecule type" value="Genomic_DNA"/>
</dbReference>
<name>A0A1M6GZ50_9FIRM</name>
<dbReference type="OrthoDB" id="1696956at2"/>
<dbReference type="Proteomes" id="UP000184536">
    <property type="component" value="Unassembled WGS sequence"/>
</dbReference>
<dbReference type="Pfam" id="PF06146">
    <property type="entry name" value="PsiE"/>
    <property type="match status" value="1"/>
</dbReference>
<comment type="subcellular location">
    <subcellularLocation>
        <location evidence="1">Cell membrane</location>
        <topology evidence="1">Multi-pass membrane protein</topology>
    </subcellularLocation>
</comment>
<feature type="transmembrane region" description="Helical" evidence="6">
    <location>
        <begin position="20"/>
        <end position="42"/>
    </location>
</feature>
<dbReference type="RefSeq" id="WP_110940641.1">
    <property type="nucleotide sequence ID" value="NZ_FQZV01000015.1"/>
</dbReference>
<dbReference type="SUPFAM" id="SSF56176">
    <property type="entry name" value="FAD-binding/transporter-associated domain-like"/>
    <property type="match status" value="1"/>
</dbReference>
<evidence type="ECO:0000256" key="6">
    <source>
        <dbReference type="SAM" id="Phobius"/>
    </source>
</evidence>
<dbReference type="Gene3D" id="3.30.465.10">
    <property type="match status" value="1"/>
</dbReference>
<evidence type="ECO:0000313" key="9">
    <source>
        <dbReference type="Proteomes" id="UP000184536"/>
    </source>
</evidence>
<keyword evidence="2" id="KW-1003">Cell membrane</keyword>
<evidence type="ECO:0000256" key="2">
    <source>
        <dbReference type="ARBA" id="ARBA00022475"/>
    </source>
</evidence>
<keyword evidence="3 6" id="KW-0812">Transmembrane</keyword>
<keyword evidence="4 6" id="KW-1133">Transmembrane helix</keyword>
<dbReference type="GO" id="GO:0050660">
    <property type="term" value="F:flavin adenine dinucleotide binding"/>
    <property type="evidence" value="ECO:0007669"/>
    <property type="project" value="InterPro"/>
</dbReference>
<evidence type="ECO:0000256" key="5">
    <source>
        <dbReference type="ARBA" id="ARBA00023136"/>
    </source>
</evidence>
<keyword evidence="5 6" id="KW-0472">Membrane</keyword>